<name>A0A1G8Z4K5_ACTMZ</name>
<keyword evidence="7 11" id="KW-0067">ATP-binding</keyword>
<evidence type="ECO:0000256" key="3">
    <source>
        <dbReference type="ARBA" id="ARBA00013596"/>
    </source>
</evidence>
<comment type="function">
    <text evidence="11">Catalyzes the ATP-dependent phosphorylation of fructose-l-phosphate to fructose-l,6-bisphosphate.</text>
</comment>
<dbReference type="PROSITE" id="PS00584">
    <property type="entry name" value="PFKB_KINASES_2"/>
    <property type="match status" value="1"/>
</dbReference>
<protein>
    <recommendedName>
        <fullName evidence="3 11">1-phosphofructokinase</fullName>
        <shortName evidence="11">Fru1PK</shortName>
        <ecNumber evidence="2 11">2.7.1.56</ecNumber>
    </recommendedName>
    <alternativeName>
        <fullName evidence="8 11">Fructose 1-phosphate kinase</fullName>
    </alternativeName>
</protein>
<dbReference type="Pfam" id="PF00294">
    <property type="entry name" value="PfkB"/>
    <property type="match status" value="1"/>
</dbReference>
<dbReference type="GO" id="GO:0008662">
    <property type="term" value="F:1-phosphofructokinase activity"/>
    <property type="evidence" value="ECO:0007669"/>
    <property type="project" value="UniProtKB-UniRule"/>
</dbReference>
<evidence type="ECO:0000256" key="6">
    <source>
        <dbReference type="ARBA" id="ARBA00022777"/>
    </source>
</evidence>
<dbReference type="OrthoDB" id="9801219at2"/>
<dbReference type="EC" id="2.7.1.56" evidence="2 11"/>
<evidence type="ECO:0000256" key="10">
    <source>
        <dbReference type="PIRNR" id="PIRNR000535"/>
    </source>
</evidence>
<dbReference type="GO" id="GO:0005829">
    <property type="term" value="C:cytosol"/>
    <property type="evidence" value="ECO:0007669"/>
    <property type="project" value="TreeGrafter"/>
</dbReference>
<feature type="domain" description="Carbohydrate kinase PfkB" evidence="12">
    <location>
        <begin position="19"/>
        <end position="291"/>
    </location>
</feature>
<evidence type="ECO:0000256" key="11">
    <source>
        <dbReference type="RuleBase" id="RU369061"/>
    </source>
</evidence>
<dbReference type="InterPro" id="IPR022463">
    <property type="entry name" value="1-PFruKinase"/>
</dbReference>
<accession>A0A1G8Z4K5</accession>
<evidence type="ECO:0000256" key="8">
    <source>
        <dbReference type="ARBA" id="ARBA00032802"/>
    </source>
</evidence>
<dbReference type="InterPro" id="IPR017583">
    <property type="entry name" value="Tagatose/fructose_Pkinase"/>
</dbReference>
<evidence type="ECO:0000259" key="12">
    <source>
        <dbReference type="Pfam" id="PF00294"/>
    </source>
</evidence>
<dbReference type="PANTHER" id="PTHR46566">
    <property type="entry name" value="1-PHOSPHOFRUCTOKINASE-RELATED"/>
    <property type="match status" value="1"/>
</dbReference>
<keyword evidence="4 10" id="KW-0808">Transferase</keyword>
<comment type="catalytic activity">
    <reaction evidence="9 11">
        <text>beta-D-fructose 1-phosphate + ATP = beta-D-fructose 1,6-bisphosphate + ADP + H(+)</text>
        <dbReference type="Rhea" id="RHEA:14213"/>
        <dbReference type="ChEBI" id="CHEBI:15378"/>
        <dbReference type="ChEBI" id="CHEBI:30616"/>
        <dbReference type="ChEBI" id="CHEBI:32966"/>
        <dbReference type="ChEBI" id="CHEBI:138881"/>
        <dbReference type="ChEBI" id="CHEBI:456216"/>
        <dbReference type="EC" id="2.7.1.56"/>
    </reaction>
</comment>
<dbReference type="PANTHER" id="PTHR46566:SF5">
    <property type="entry name" value="1-PHOSPHOFRUCTOKINASE"/>
    <property type="match status" value="1"/>
</dbReference>
<dbReference type="CDD" id="cd01164">
    <property type="entry name" value="FruK_PfkB_like"/>
    <property type="match status" value="1"/>
</dbReference>
<evidence type="ECO:0000256" key="7">
    <source>
        <dbReference type="ARBA" id="ARBA00022840"/>
    </source>
</evidence>
<dbReference type="InterPro" id="IPR002173">
    <property type="entry name" value="Carboh/pur_kinase_PfkB_CS"/>
</dbReference>
<dbReference type="AlphaFoldDB" id="A0A1G8Z4K5"/>
<dbReference type="InterPro" id="IPR011611">
    <property type="entry name" value="PfkB_dom"/>
</dbReference>
<dbReference type="RefSeq" id="WP_092627418.1">
    <property type="nucleotide sequence ID" value="NZ_FNFM01000004.1"/>
</dbReference>
<dbReference type="InterPro" id="IPR029056">
    <property type="entry name" value="Ribokinase-like"/>
</dbReference>
<dbReference type="SUPFAM" id="SSF53613">
    <property type="entry name" value="Ribokinase-like"/>
    <property type="match status" value="1"/>
</dbReference>
<organism evidence="13 14">
    <name type="scientific">Actinopolyspora mzabensis</name>
    <dbReference type="NCBI Taxonomy" id="995066"/>
    <lineage>
        <taxon>Bacteria</taxon>
        <taxon>Bacillati</taxon>
        <taxon>Actinomycetota</taxon>
        <taxon>Actinomycetes</taxon>
        <taxon>Actinopolysporales</taxon>
        <taxon>Actinopolysporaceae</taxon>
        <taxon>Actinopolyspora</taxon>
    </lineage>
</organism>
<dbReference type="GO" id="GO:0016052">
    <property type="term" value="P:carbohydrate catabolic process"/>
    <property type="evidence" value="ECO:0007669"/>
    <property type="project" value="UniProtKB-ARBA"/>
</dbReference>
<dbReference type="Proteomes" id="UP000199213">
    <property type="component" value="Unassembled WGS sequence"/>
</dbReference>
<evidence type="ECO:0000256" key="9">
    <source>
        <dbReference type="ARBA" id="ARBA00047745"/>
    </source>
</evidence>
<evidence type="ECO:0000256" key="4">
    <source>
        <dbReference type="ARBA" id="ARBA00022679"/>
    </source>
</evidence>
<evidence type="ECO:0000256" key="1">
    <source>
        <dbReference type="ARBA" id="ARBA00010688"/>
    </source>
</evidence>
<dbReference type="PIRSF" id="PIRSF000535">
    <property type="entry name" value="1PFK/6PFK/LacC"/>
    <property type="match status" value="1"/>
</dbReference>
<evidence type="ECO:0000256" key="5">
    <source>
        <dbReference type="ARBA" id="ARBA00022741"/>
    </source>
</evidence>
<dbReference type="NCBIfam" id="TIGR03828">
    <property type="entry name" value="pfkB"/>
    <property type="match status" value="1"/>
</dbReference>
<comment type="similarity">
    <text evidence="1 11">Belongs to the carbohydrate kinase PfkB family.</text>
</comment>
<dbReference type="GO" id="GO:0005524">
    <property type="term" value="F:ATP binding"/>
    <property type="evidence" value="ECO:0007669"/>
    <property type="project" value="UniProtKB-UniRule"/>
</dbReference>
<dbReference type="Gene3D" id="3.40.1190.20">
    <property type="match status" value="1"/>
</dbReference>
<dbReference type="EMBL" id="FNFM01000004">
    <property type="protein sequence ID" value="SDK09978.1"/>
    <property type="molecule type" value="Genomic_DNA"/>
</dbReference>
<dbReference type="NCBIfam" id="TIGR03168">
    <property type="entry name" value="1-PFK"/>
    <property type="match status" value="1"/>
</dbReference>
<proteinExistence type="inferred from homology"/>
<gene>
    <name evidence="13" type="ORF">SAMN04487820_104231</name>
</gene>
<evidence type="ECO:0000313" key="13">
    <source>
        <dbReference type="EMBL" id="SDK09978.1"/>
    </source>
</evidence>
<reference evidence="14" key="1">
    <citation type="submission" date="2016-10" db="EMBL/GenBank/DDBJ databases">
        <authorList>
            <person name="Varghese N."/>
            <person name="Submissions S."/>
        </authorList>
    </citation>
    <scope>NUCLEOTIDE SEQUENCE [LARGE SCALE GENOMIC DNA]</scope>
    <source>
        <strain evidence="14">DSM 45460</strain>
    </source>
</reference>
<dbReference type="GO" id="GO:0044281">
    <property type="term" value="P:small molecule metabolic process"/>
    <property type="evidence" value="ECO:0007669"/>
    <property type="project" value="UniProtKB-ARBA"/>
</dbReference>
<sequence>MIVTVTPNPSLDRSVLLDRLARGEVHRAGGVHVDPGGKGVNVARVLTAAEHSAVAVLPTGGVEGSSLAELLAPEAVSVVEVPVEAATRSNLTLVEADGTTTKINEPGNALTTGELEALRTRLGEVATRARWVVASGSLPHGCPDDYYAGLVRTARAAGAKVAVDSSGAALAEACVAGPDLLAPNLAELTELTGHRPENLAEVAATARAVRSEGTGSVLVTLGEHGALLVGDESAWFGTSNARRVRSTVGAGDAALAGYLLAGGDGPEALRSAVAYGSAAVELPGSRMPTPKDLRIEQVRITEIDESGRLDPHVAVTESKNEQ</sequence>
<keyword evidence="6 11" id="KW-0418">Kinase</keyword>
<keyword evidence="5 11" id="KW-0547">Nucleotide-binding</keyword>
<dbReference type="FunFam" id="3.40.1190.20:FF:000001">
    <property type="entry name" value="Phosphofructokinase"/>
    <property type="match status" value="1"/>
</dbReference>
<evidence type="ECO:0000256" key="2">
    <source>
        <dbReference type="ARBA" id="ARBA00012131"/>
    </source>
</evidence>
<keyword evidence="14" id="KW-1185">Reference proteome</keyword>
<evidence type="ECO:0000313" key="14">
    <source>
        <dbReference type="Proteomes" id="UP000199213"/>
    </source>
</evidence>